<feature type="compositionally biased region" description="Acidic residues" evidence="1">
    <location>
        <begin position="329"/>
        <end position="351"/>
    </location>
</feature>
<feature type="compositionally biased region" description="Low complexity" evidence="1">
    <location>
        <begin position="485"/>
        <end position="499"/>
    </location>
</feature>
<feature type="region of interest" description="Disordered" evidence="1">
    <location>
        <begin position="800"/>
        <end position="830"/>
    </location>
</feature>
<comment type="caution">
    <text evidence="2">The sequence shown here is derived from an EMBL/GenBank/DDBJ whole genome shotgun (WGS) entry which is preliminary data.</text>
</comment>
<keyword evidence="3" id="KW-1185">Reference proteome</keyword>
<organism evidence="2 3">
    <name type="scientific">Catenaria anguillulae PL171</name>
    <dbReference type="NCBI Taxonomy" id="765915"/>
    <lineage>
        <taxon>Eukaryota</taxon>
        <taxon>Fungi</taxon>
        <taxon>Fungi incertae sedis</taxon>
        <taxon>Blastocladiomycota</taxon>
        <taxon>Blastocladiomycetes</taxon>
        <taxon>Blastocladiales</taxon>
        <taxon>Catenariaceae</taxon>
        <taxon>Catenaria</taxon>
    </lineage>
</organism>
<evidence type="ECO:0000313" key="2">
    <source>
        <dbReference type="EMBL" id="ORZ41245.1"/>
    </source>
</evidence>
<evidence type="ECO:0000313" key="3">
    <source>
        <dbReference type="Proteomes" id="UP000193411"/>
    </source>
</evidence>
<dbReference type="AlphaFoldDB" id="A0A1Y2I304"/>
<feature type="region of interest" description="Disordered" evidence="1">
    <location>
        <begin position="326"/>
        <end position="351"/>
    </location>
</feature>
<reference evidence="2 3" key="1">
    <citation type="submission" date="2016-07" db="EMBL/GenBank/DDBJ databases">
        <title>Pervasive Adenine N6-methylation of Active Genes in Fungi.</title>
        <authorList>
            <consortium name="DOE Joint Genome Institute"/>
            <person name="Mondo S.J."/>
            <person name="Dannebaum R.O."/>
            <person name="Kuo R.C."/>
            <person name="Labutti K."/>
            <person name="Haridas S."/>
            <person name="Kuo A."/>
            <person name="Salamov A."/>
            <person name="Ahrendt S.R."/>
            <person name="Lipzen A."/>
            <person name="Sullivan W."/>
            <person name="Andreopoulos W.B."/>
            <person name="Clum A."/>
            <person name="Lindquist E."/>
            <person name="Daum C."/>
            <person name="Ramamoorthy G.K."/>
            <person name="Gryganskyi A."/>
            <person name="Culley D."/>
            <person name="Magnuson J.K."/>
            <person name="James T.Y."/>
            <person name="O'Malley M.A."/>
            <person name="Stajich J.E."/>
            <person name="Spatafora J.W."/>
            <person name="Visel A."/>
            <person name="Grigoriev I.V."/>
        </authorList>
    </citation>
    <scope>NUCLEOTIDE SEQUENCE [LARGE SCALE GENOMIC DNA]</scope>
    <source>
        <strain evidence="2 3">PL171</strain>
    </source>
</reference>
<sequence length="830" mass="89290">MLAAPPAHSQAHPRHARAKSAPGTPGTGTVASKASASPPAPTDLTAHFHALAKAAAHHPDCPALARAITCMQNGNGSRFLAHVRQKKIHHQLADLSQHHLAHIGLLAAFNNCPDALSWFLKHTRCDPADSLLFFVLANPDRSHFLRLALESPKLNLHDDRVTHAFTRALYARREAAIHVFMDFPTPKLIHLAFRSALFLESIGDEPLIDIPEVCAKLLEYTCMQCPEPIPVPPCATLPLFPQLPPPPLSLSSSSSRRSASAARARLTCMPKPVLKRIVHYLDAHAAYALRFTCTRMYKRVPVDHLVPDRFLLLAYTIFHRDFAAASESGDSEDDDGDGEYEPDSDDDDDDDEIWESIHDSLHLLAVHPRVMRSTHLRTLALILAIREGLWSLASDILSGVTSTCTNALTLSANADARSRSRSRRPPVLARLDPAVYIWAICTQLGLLSSPDDTAAACGNHECCAHVCDASCPVYHASQSTFTAARRTGGTGTAGSTSSTDSECTNNQTHTPHHHHVHRGSPVTPPALHTLSLLVRHLGTRAWLFLHHPDFARLLALLPPDPSVDSDRALVFSVLVPLVRGQSDLVVQRLKSLPPEMLATMDVDEGAVRNILCAAIRLGSVAPVRCLIDTLKVRPWDVDVYGHAHLCRLAAASGSRDMHDLVARWLGTDGKVPPYAGSGVKSATAQRLRAKSAAAAAVTCSATAYVDEYEAGTVPPPPHRECIIAAKLNGHDDLALHILKQCEYPVDDPRIAAFFCPCCVAESLDPEGVKTVKEGLKAMAGLAVAAAASSGCKSAAAAKQTAQLHGQNQAQQQQGKPRGAGKGKASGAAMS</sequence>
<dbReference type="Proteomes" id="UP000193411">
    <property type="component" value="Unassembled WGS sequence"/>
</dbReference>
<dbReference type="EMBL" id="MCFL01000001">
    <property type="protein sequence ID" value="ORZ41245.1"/>
    <property type="molecule type" value="Genomic_DNA"/>
</dbReference>
<proteinExistence type="predicted"/>
<evidence type="ECO:0000256" key="1">
    <source>
        <dbReference type="SAM" id="MobiDB-lite"/>
    </source>
</evidence>
<feature type="compositionally biased region" description="Low complexity" evidence="1">
    <location>
        <begin position="800"/>
        <end position="816"/>
    </location>
</feature>
<name>A0A1Y2I304_9FUNG</name>
<feature type="region of interest" description="Disordered" evidence="1">
    <location>
        <begin position="1"/>
        <end position="42"/>
    </location>
</feature>
<protein>
    <submittedName>
        <fullName evidence="2">Uncharacterized protein</fullName>
    </submittedName>
</protein>
<accession>A0A1Y2I304</accession>
<gene>
    <name evidence="2" type="ORF">BCR44DRAFT_34548</name>
</gene>
<feature type="region of interest" description="Disordered" evidence="1">
    <location>
        <begin position="485"/>
        <end position="521"/>
    </location>
</feature>